<dbReference type="Gene3D" id="1.10.1470.10">
    <property type="entry name" value="YjbJ"/>
    <property type="match status" value="1"/>
</dbReference>
<gene>
    <name evidence="3" type="ORF">WKW77_25180</name>
</gene>
<evidence type="ECO:0000256" key="1">
    <source>
        <dbReference type="ARBA" id="ARBA00009129"/>
    </source>
</evidence>
<dbReference type="PANTHER" id="PTHR34977:SF1">
    <property type="entry name" value="UPF0337 PROTEIN YJBJ"/>
    <property type="match status" value="1"/>
</dbReference>
<dbReference type="InterPro" id="IPR026042">
    <property type="entry name" value="YjbJ"/>
</dbReference>
<organism evidence="3 4">
    <name type="scientific">Variovorax ureilyticus</name>
    <dbReference type="NCBI Taxonomy" id="1836198"/>
    <lineage>
        <taxon>Bacteria</taxon>
        <taxon>Pseudomonadati</taxon>
        <taxon>Pseudomonadota</taxon>
        <taxon>Betaproteobacteria</taxon>
        <taxon>Burkholderiales</taxon>
        <taxon>Comamonadaceae</taxon>
        <taxon>Variovorax</taxon>
    </lineage>
</organism>
<dbReference type="Proteomes" id="UP001365846">
    <property type="component" value="Unassembled WGS sequence"/>
</dbReference>
<evidence type="ECO:0000313" key="4">
    <source>
        <dbReference type="Proteomes" id="UP001365846"/>
    </source>
</evidence>
<dbReference type="PANTHER" id="PTHR34977">
    <property type="entry name" value="UPF0337 PROTEIN YJBJ"/>
    <property type="match status" value="1"/>
</dbReference>
<dbReference type="SUPFAM" id="SSF69047">
    <property type="entry name" value="Hypothetical protein YjbJ"/>
    <property type="match status" value="1"/>
</dbReference>
<dbReference type="Pfam" id="PF05532">
    <property type="entry name" value="CsbD"/>
    <property type="match status" value="1"/>
</dbReference>
<dbReference type="EMBL" id="JBBKZU010000012">
    <property type="protein sequence ID" value="MEJ8814395.1"/>
    <property type="molecule type" value="Genomic_DNA"/>
</dbReference>
<dbReference type="InterPro" id="IPR008462">
    <property type="entry name" value="CsbD"/>
</dbReference>
<reference evidence="3 4" key="1">
    <citation type="submission" date="2024-03" db="EMBL/GenBank/DDBJ databases">
        <title>Novel species of the genus Variovorax.</title>
        <authorList>
            <person name="Liu Q."/>
            <person name="Xin Y.-H."/>
        </authorList>
    </citation>
    <scope>NUCLEOTIDE SEQUENCE [LARGE SCALE GENOMIC DNA]</scope>
    <source>
        <strain evidence="3 4">KACC 18899</strain>
    </source>
</reference>
<keyword evidence="4" id="KW-1185">Reference proteome</keyword>
<protein>
    <submittedName>
        <fullName evidence="3">CsbD family protein</fullName>
    </submittedName>
</protein>
<feature type="domain" description="CsbD-like" evidence="2">
    <location>
        <begin position="4"/>
        <end position="56"/>
    </location>
</feature>
<comment type="similarity">
    <text evidence="1">Belongs to the UPF0337 (CsbD) family.</text>
</comment>
<evidence type="ECO:0000259" key="2">
    <source>
        <dbReference type="Pfam" id="PF05532"/>
    </source>
</evidence>
<sequence>MNWDRIQGNWKQVTGKAKTQWGKLTDDDLDVISGQRDQLAGKIQERYGIAKEEAEKQLDEWQSKATDSWFTKS</sequence>
<proteinExistence type="inferred from homology"/>
<name>A0ABU8VL70_9BURK</name>
<dbReference type="PIRSF" id="PIRSF039008">
    <property type="entry name" value="YjbJ"/>
    <property type="match status" value="1"/>
</dbReference>
<comment type="caution">
    <text evidence="3">The sequence shown here is derived from an EMBL/GenBank/DDBJ whole genome shotgun (WGS) entry which is preliminary data.</text>
</comment>
<dbReference type="InterPro" id="IPR036629">
    <property type="entry name" value="YjbJ_sf"/>
</dbReference>
<accession>A0ABU8VL70</accession>
<dbReference type="RefSeq" id="WP_093169423.1">
    <property type="nucleotide sequence ID" value="NZ_JBBKZU010000012.1"/>
</dbReference>
<evidence type="ECO:0000313" key="3">
    <source>
        <dbReference type="EMBL" id="MEJ8814395.1"/>
    </source>
</evidence>
<dbReference type="InterPro" id="IPR050423">
    <property type="entry name" value="UPF0337_stress_rsp"/>
</dbReference>